<evidence type="ECO:0000259" key="1">
    <source>
        <dbReference type="Pfam" id="PF07486"/>
    </source>
</evidence>
<evidence type="ECO:0000313" key="2">
    <source>
        <dbReference type="EMBL" id="OCL27545.1"/>
    </source>
</evidence>
<feature type="domain" description="Cell wall hydrolase SleB" evidence="1">
    <location>
        <begin position="59"/>
        <end position="158"/>
    </location>
</feature>
<dbReference type="Gene3D" id="6.20.240.60">
    <property type="match status" value="1"/>
</dbReference>
<reference evidence="3" key="1">
    <citation type="submission" date="2016-07" db="EMBL/GenBank/DDBJ databases">
        <authorList>
            <person name="Florea S."/>
            <person name="Webb J.S."/>
            <person name="Jaromczyk J."/>
            <person name="Schardl C.L."/>
        </authorList>
    </citation>
    <scope>NUCLEOTIDE SEQUENCE [LARGE SCALE GENOMIC DNA]</scope>
    <source>
        <strain evidence="3">Z6</strain>
    </source>
</reference>
<dbReference type="EMBL" id="LWDV01000007">
    <property type="protein sequence ID" value="OCL27545.1"/>
    <property type="molecule type" value="Genomic_DNA"/>
</dbReference>
<keyword evidence="3" id="KW-1185">Reference proteome</keyword>
<organism evidence="2 3">
    <name type="scientific">Orenia metallireducens</name>
    <dbReference type="NCBI Taxonomy" id="1413210"/>
    <lineage>
        <taxon>Bacteria</taxon>
        <taxon>Bacillati</taxon>
        <taxon>Bacillota</taxon>
        <taxon>Clostridia</taxon>
        <taxon>Halanaerobiales</taxon>
        <taxon>Halobacteroidaceae</taxon>
        <taxon>Orenia</taxon>
    </lineage>
</organism>
<dbReference type="Gene3D" id="1.10.10.2520">
    <property type="entry name" value="Cell wall hydrolase SleB, domain 1"/>
    <property type="match status" value="1"/>
</dbReference>
<reference evidence="2 3" key="2">
    <citation type="submission" date="2016-08" db="EMBL/GenBank/DDBJ databases">
        <title>Orenia metallireducens sp. nov. strain Z6, a Novel Metal-reducing Firmicute from the Deep Subsurface.</title>
        <authorList>
            <person name="Maxim B.I."/>
            <person name="Kenneth K."/>
            <person name="Flynn T.M."/>
            <person name="Oloughlin E.J."/>
            <person name="Locke R.A."/>
            <person name="Weber J.R."/>
            <person name="Egan S.M."/>
            <person name="Mackie R.I."/>
            <person name="Cann I.K."/>
        </authorList>
    </citation>
    <scope>NUCLEOTIDE SEQUENCE [LARGE SCALE GENOMIC DNA]</scope>
    <source>
        <strain evidence="2 3">Z6</strain>
    </source>
</reference>
<gene>
    <name evidence="2" type="ORF">U472_03015</name>
</gene>
<protein>
    <submittedName>
        <fullName evidence="2">Cell wall hydrolase</fullName>
    </submittedName>
</protein>
<dbReference type="AlphaFoldDB" id="A0A1C0AAY6"/>
<dbReference type="OrthoDB" id="9785345at2"/>
<accession>A0A1C0AAY6</accession>
<sequence>MKKLAVFLIVMVLIGAGFFLYYAQPKVDIEESEAGTASFNSLSPTMQLFARTLDAEARGEPYVGQVAVGAVIMNRVRDSRFPNTISGVIYQPWAFTAVARGHIWEQTPSDQIVKATLAAYRGWDPTYGSVYYYNAAKVETNWIFSRKIVRRIGKHIFAK</sequence>
<evidence type="ECO:0000313" key="3">
    <source>
        <dbReference type="Proteomes" id="UP000093514"/>
    </source>
</evidence>
<proteinExistence type="predicted"/>
<dbReference type="Proteomes" id="UP000093514">
    <property type="component" value="Unassembled WGS sequence"/>
</dbReference>
<dbReference type="RefSeq" id="WP_068715396.1">
    <property type="nucleotide sequence ID" value="NZ_LWDV01000007.1"/>
</dbReference>
<dbReference type="InterPro" id="IPR042047">
    <property type="entry name" value="SleB_dom1"/>
</dbReference>
<keyword evidence="2" id="KW-0378">Hydrolase</keyword>
<dbReference type="GO" id="GO:0016787">
    <property type="term" value="F:hydrolase activity"/>
    <property type="evidence" value="ECO:0007669"/>
    <property type="project" value="UniProtKB-KW"/>
</dbReference>
<name>A0A1C0AAY6_9FIRM</name>
<dbReference type="InterPro" id="IPR011105">
    <property type="entry name" value="Cell_wall_hydrolase_SleB"/>
</dbReference>
<dbReference type="Pfam" id="PF07486">
    <property type="entry name" value="Hydrolase_2"/>
    <property type="match status" value="1"/>
</dbReference>
<comment type="caution">
    <text evidence="2">The sequence shown here is derived from an EMBL/GenBank/DDBJ whole genome shotgun (WGS) entry which is preliminary data.</text>
</comment>